<proteinExistence type="predicted"/>
<dbReference type="Pfam" id="PF06985">
    <property type="entry name" value="HET"/>
    <property type="match status" value="1"/>
</dbReference>
<dbReference type="PANTHER" id="PTHR33112:SF16">
    <property type="entry name" value="HETEROKARYON INCOMPATIBILITY DOMAIN-CONTAINING PROTEIN"/>
    <property type="match status" value="1"/>
</dbReference>
<feature type="domain" description="Heterokaryon incompatibility" evidence="1">
    <location>
        <begin position="210"/>
        <end position="372"/>
    </location>
</feature>
<protein>
    <submittedName>
        <fullName evidence="2">Heterokaryon incompatibility protein-domain-containing protein</fullName>
    </submittedName>
</protein>
<dbReference type="PANTHER" id="PTHR33112">
    <property type="entry name" value="DOMAIN PROTEIN, PUTATIVE-RELATED"/>
    <property type="match status" value="1"/>
</dbReference>
<dbReference type="EMBL" id="MU854939">
    <property type="protein sequence ID" value="KAK4031240.1"/>
    <property type="molecule type" value="Genomic_DNA"/>
</dbReference>
<dbReference type="AlphaFoldDB" id="A0AAN6P440"/>
<dbReference type="Proteomes" id="UP001303115">
    <property type="component" value="Unassembled WGS sequence"/>
</dbReference>
<organism evidence="2 3">
    <name type="scientific">Parachaetomium inaequale</name>
    <dbReference type="NCBI Taxonomy" id="2588326"/>
    <lineage>
        <taxon>Eukaryota</taxon>
        <taxon>Fungi</taxon>
        <taxon>Dikarya</taxon>
        <taxon>Ascomycota</taxon>
        <taxon>Pezizomycotina</taxon>
        <taxon>Sordariomycetes</taxon>
        <taxon>Sordariomycetidae</taxon>
        <taxon>Sordariales</taxon>
        <taxon>Chaetomiaceae</taxon>
        <taxon>Parachaetomium</taxon>
    </lineage>
</organism>
<gene>
    <name evidence="2" type="ORF">C8A01DRAFT_21511</name>
</gene>
<comment type="caution">
    <text evidence="2">The sequence shown here is derived from an EMBL/GenBank/DDBJ whole genome shotgun (WGS) entry which is preliminary data.</text>
</comment>
<reference evidence="3" key="1">
    <citation type="journal article" date="2023" name="Mol. Phylogenet. Evol.">
        <title>Genome-scale phylogeny and comparative genomics of the fungal order Sordariales.</title>
        <authorList>
            <person name="Hensen N."/>
            <person name="Bonometti L."/>
            <person name="Westerberg I."/>
            <person name="Brannstrom I.O."/>
            <person name="Guillou S."/>
            <person name="Cros-Aarteil S."/>
            <person name="Calhoun S."/>
            <person name="Haridas S."/>
            <person name="Kuo A."/>
            <person name="Mondo S."/>
            <person name="Pangilinan J."/>
            <person name="Riley R."/>
            <person name="LaButti K."/>
            <person name="Andreopoulos B."/>
            <person name="Lipzen A."/>
            <person name="Chen C."/>
            <person name="Yan M."/>
            <person name="Daum C."/>
            <person name="Ng V."/>
            <person name="Clum A."/>
            <person name="Steindorff A."/>
            <person name="Ohm R.A."/>
            <person name="Martin F."/>
            <person name="Silar P."/>
            <person name="Natvig D.O."/>
            <person name="Lalanne C."/>
            <person name="Gautier V."/>
            <person name="Ament-Velasquez S.L."/>
            <person name="Kruys A."/>
            <person name="Hutchinson M.I."/>
            <person name="Powell A.J."/>
            <person name="Barry K."/>
            <person name="Miller A.N."/>
            <person name="Grigoriev I.V."/>
            <person name="Debuchy R."/>
            <person name="Gladieux P."/>
            <person name="Hiltunen Thoren M."/>
            <person name="Johannesson H."/>
        </authorList>
    </citation>
    <scope>NUCLEOTIDE SEQUENCE [LARGE SCALE GENOMIC DNA]</scope>
    <source>
        <strain evidence="3">CBS 284.82</strain>
    </source>
</reference>
<keyword evidence="3" id="KW-1185">Reference proteome</keyword>
<evidence type="ECO:0000313" key="2">
    <source>
        <dbReference type="EMBL" id="KAK4031240.1"/>
    </source>
</evidence>
<accession>A0AAN6P440</accession>
<evidence type="ECO:0000313" key="3">
    <source>
        <dbReference type="Proteomes" id="UP001303115"/>
    </source>
</evidence>
<sequence>MDLCFSCQRFNIHALSRIPGGWGTFQLKLAQDGARSGCPFCALLIESLWNKIPTERQSSLDQEQTRIFLQATTSRHRLNANRDCVAGAKKAALQIDGLRAFIAPATYKIDGQEPVKESFATFHVCAERGSFAATSRAIAGRFSGRDVQSAAFLEGIRDWLSGCLRHGRCCQTLSSSQQLDAHHTPLPTRCIDVTGDRLMLRRTADTTGSYITLSHRWNAQTASSQTTALNVLQRQETGFDLAELPQTFRDTIWLARQLDIPYVWIDSLCIIQGAGSTDWAAEAGKMAGYYQGSLFTIAAAAAAETDSKFDGLFPTTPPMLDRHLARLPFYDRAKDGVRRGSFYVYPARAMDKDYDAEVRRGALQRRGWVFQEWLLSRRLISYAAEGVYFECQTEMPRNALGDALIGGPAAGHRGLLTGKFLLKQLVNFTDSQPRSQYLWWDIVEAYSTLDLSFPETDRLLALSGIATEFQEARSLANKGGIPVTLCNVAGMWLEDIHLSLLWQQKDQSTKEVSGRLRSWIPSWSWASLVNSVSWAFFRQPHPFATADACDIVGLVARDGAVYQAPTPPSLPAGKPTADYRPVVDSHYPPSVEYTGLLIHCHLLPIHVWDHFTKKHLASLPVPAPDPNPDLGDGDEAASSTAIRKISLPNGEAGSPWASVRDVCGWATFEDPAFQDQRAFWTEDRDAGGFEATYALHVIILRPGSGWLERGLLGGGWKAVHMVLFVRRVYEVDVVDSGGVERYRRIGMGGMWGGAVERRLSRGKARTVLLV</sequence>
<dbReference type="InterPro" id="IPR010730">
    <property type="entry name" value="HET"/>
</dbReference>
<evidence type="ECO:0000259" key="1">
    <source>
        <dbReference type="Pfam" id="PF06985"/>
    </source>
</evidence>
<name>A0AAN6P440_9PEZI</name>